<dbReference type="SUPFAM" id="SSF55785">
    <property type="entry name" value="PYP-like sensor domain (PAS domain)"/>
    <property type="match status" value="1"/>
</dbReference>
<feature type="domain" description="HAMP" evidence="12">
    <location>
        <begin position="195"/>
        <end position="247"/>
    </location>
</feature>
<dbReference type="PROSITE" id="PS50113">
    <property type="entry name" value="PAC"/>
    <property type="match status" value="1"/>
</dbReference>
<dbReference type="SMART" id="SM00304">
    <property type="entry name" value="HAMP"/>
    <property type="match status" value="1"/>
</dbReference>
<dbReference type="PANTHER" id="PTHR45453:SF1">
    <property type="entry name" value="PHOSPHATE REGULON SENSOR PROTEIN PHOR"/>
    <property type="match status" value="1"/>
</dbReference>
<dbReference type="PROSITE" id="PS50109">
    <property type="entry name" value="HIS_KIN"/>
    <property type="match status" value="1"/>
</dbReference>
<dbReference type="STRING" id="159292.SAMN05192546_109108"/>
<dbReference type="Pfam" id="PF02518">
    <property type="entry name" value="HATPase_c"/>
    <property type="match status" value="1"/>
</dbReference>
<keyword evidence="9" id="KW-0812">Transmembrane</keyword>
<sequence>MFKSIRIKMITIYFLLIFIAMVIVGVFIIQQFESYHLGVERNNIMQVSNSVAATLQNMDWEEQQDEAQETIGLYERVGMEIYIVEKDSNFKIVASTNPAHRNKNATHILEPELILGAFNGEEMEKDMVSSGQQSVRSKNMAFPLYDEASRISGVIYVRRDLGDIYQTLYQSRIILVQSTVVALMVTIVLGYFIAASITGPIRDVTSKASKMASGDFNQVVEVKSNDEIGQLASMFNYLTARLKTSLQEISNEKQKLDAILTYMADGVVATSMEGNLVHINPRALSMLSLDRKQSQQMVFDEIFHASSPALCLKDFQGDPSGWSGSEILAMRDGRKIRASYAPYRNEEEEMEGLIFLLQDITEHEKLETIRKEFVANVSHELKTPLTTIKSYTETMLEGGVDDPEMQQQFLSVIDSEADRMARLVRDLLQLSNMDFQQTKWEQQPIHLSELTQKTLTTMEHTIKSKNQQLVYQPPEEMILTNGDEDAIEQVILNILSNAIKYTPEEGEIRVYLQKENESAALTIQDNGIGIPSQDLPRVFERFYRVDKARSREQGGTGLGLSIAQQIMEAHGGTLHLYSREDKGTRVIMRFPLRGKDVETILETGLETGLETDGKGVILS</sequence>
<dbReference type="CDD" id="cd06225">
    <property type="entry name" value="HAMP"/>
    <property type="match status" value="1"/>
</dbReference>
<dbReference type="InterPro" id="IPR035965">
    <property type="entry name" value="PAS-like_dom_sf"/>
</dbReference>
<dbReference type="InterPro" id="IPR000014">
    <property type="entry name" value="PAS"/>
</dbReference>
<dbReference type="RefSeq" id="WP_093314939.1">
    <property type="nucleotide sequence ID" value="NZ_FNPV01000009.1"/>
</dbReference>
<comment type="catalytic activity">
    <reaction evidence="1">
        <text>ATP + protein L-histidine = ADP + protein N-phospho-L-histidine.</text>
        <dbReference type="EC" id="2.7.13.3"/>
    </reaction>
</comment>
<evidence type="ECO:0000256" key="7">
    <source>
        <dbReference type="ARBA" id="ARBA00023012"/>
    </source>
</evidence>
<dbReference type="SUPFAM" id="SSF158472">
    <property type="entry name" value="HAMP domain-like"/>
    <property type="match status" value="1"/>
</dbReference>
<dbReference type="EMBL" id="FNPV01000009">
    <property type="protein sequence ID" value="SDZ13135.1"/>
    <property type="molecule type" value="Genomic_DNA"/>
</dbReference>
<feature type="domain" description="PAC" evidence="11">
    <location>
        <begin position="322"/>
        <end position="372"/>
    </location>
</feature>
<evidence type="ECO:0000256" key="4">
    <source>
        <dbReference type="ARBA" id="ARBA00022553"/>
    </source>
</evidence>
<dbReference type="InterPro" id="IPR003661">
    <property type="entry name" value="HisK_dim/P_dom"/>
</dbReference>
<dbReference type="PANTHER" id="PTHR45453">
    <property type="entry name" value="PHOSPHATE REGULON SENSOR PROTEIN PHOR"/>
    <property type="match status" value="1"/>
</dbReference>
<dbReference type="SUPFAM" id="SSF47384">
    <property type="entry name" value="Homodimeric domain of signal transducing histidine kinase"/>
    <property type="match status" value="1"/>
</dbReference>
<dbReference type="SMART" id="SM00387">
    <property type="entry name" value="HATPase_c"/>
    <property type="match status" value="1"/>
</dbReference>
<dbReference type="GO" id="GO:0016036">
    <property type="term" value="P:cellular response to phosphate starvation"/>
    <property type="evidence" value="ECO:0007669"/>
    <property type="project" value="TreeGrafter"/>
</dbReference>
<evidence type="ECO:0000256" key="6">
    <source>
        <dbReference type="ARBA" id="ARBA00022777"/>
    </source>
</evidence>
<dbReference type="Gene3D" id="3.30.565.10">
    <property type="entry name" value="Histidine kinase-like ATPase, C-terminal domain"/>
    <property type="match status" value="1"/>
</dbReference>
<evidence type="ECO:0000313" key="13">
    <source>
        <dbReference type="EMBL" id="SDZ13135.1"/>
    </source>
</evidence>
<keyword evidence="7" id="KW-0902">Two-component regulatory system</keyword>
<name>A0A1H3QJI9_9FIRM</name>
<dbReference type="SMART" id="SM00388">
    <property type="entry name" value="HisKA"/>
    <property type="match status" value="1"/>
</dbReference>
<dbReference type="SMART" id="SM00091">
    <property type="entry name" value="PAS"/>
    <property type="match status" value="1"/>
</dbReference>
<keyword evidence="9" id="KW-1133">Transmembrane helix</keyword>
<evidence type="ECO:0000259" key="10">
    <source>
        <dbReference type="PROSITE" id="PS50109"/>
    </source>
</evidence>
<dbReference type="Pfam" id="PF00672">
    <property type="entry name" value="HAMP"/>
    <property type="match status" value="1"/>
</dbReference>
<feature type="transmembrane region" description="Helical" evidence="9">
    <location>
        <begin position="180"/>
        <end position="201"/>
    </location>
</feature>
<evidence type="ECO:0000256" key="2">
    <source>
        <dbReference type="ARBA" id="ARBA00004370"/>
    </source>
</evidence>
<dbReference type="InterPro" id="IPR050351">
    <property type="entry name" value="BphY/WalK/GraS-like"/>
</dbReference>
<evidence type="ECO:0000256" key="9">
    <source>
        <dbReference type="SAM" id="Phobius"/>
    </source>
</evidence>
<evidence type="ECO:0000256" key="1">
    <source>
        <dbReference type="ARBA" id="ARBA00000085"/>
    </source>
</evidence>
<evidence type="ECO:0000256" key="3">
    <source>
        <dbReference type="ARBA" id="ARBA00012438"/>
    </source>
</evidence>
<dbReference type="InterPro" id="IPR000700">
    <property type="entry name" value="PAS-assoc_C"/>
</dbReference>
<keyword evidence="14" id="KW-1185">Reference proteome</keyword>
<keyword evidence="6 13" id="KW-0418">Kinase</keyword>
<dbReference type="InterPro" id="IPR004358">
    <property type="entry name" value="Sig_transdc_His_kin-like_C"/>
</dbReference>
<accession>A0A1H3QJI9</accession>
<dbReference type="Proteomes" id="UP000199230">
    <property type="component" value="Unassembled WGS sequence"/>
</dbReference>
<organism evidence="13 14">
    <name type="scientific">Tindallia californiensis</name>
    <dbReference type="NCBI Taxonomy" id="159292"/>
    <lineage>
        <taxon>Bacteria</taxon>
        <taxon>Bacillati</taxon>
        <taxon>Bacillota</taxon>
        <taxon>Clostridia</taxon>
        <taxon>Peptostreptococcales</taxon>
        <taxon>Tindalliaceae</taxon>
        <taxon>Tindallia</taxon>
    </lineage>
</organism>
<dbReference type="PRINTS" id="PR00344">
    <property type="entry name" value="BCTRLSENSOR"/>
</dbReference>
<evidence type="ECO:0000313" key="14">
    <source>
        <dbReference type="Proteomes" id="UP000199230"/>
    </source>
</evidence>
<dbReference type="Pfam" id="PF00512">
    <property type="entry name" value="HisKA"/>
    <property type="match status" value="1"/>
</dbReference>
<reference evidence="13 14" key="1">
    <citation type="submission" date="2016-10" db="EMBL/GenBank/DDBJ databases">
        <authorList>
            <person name="de Groot N.N."/>
        </authorList>
    </citation>
    <scope>NUCLEOTIDE SEQUENCE [LARGE SCALE GENOMIC DNA]</scope>
    <source>
        <strain evidence="13 14">APO</strain>
    </source>
</reference>
<dbReference type="Gene3D" id="3.30.450.20">
    <property type="entry name" value="PAS domain"/>
    <property type="match status" value="2"/>
</dbReference>
<keyword evidence="5" id="KW-0808">Transferase</keyword>
<dbReference type="InterPro" id="IPR003594">
    <property type="entry name" value="HATPase_dom"/>
</dbReference>
<dbReference type="InterPro" id="IPR003660">
    <property type="entry name" value="HAMP_dom"/>
</dbReference>
<evidence type="ECO:0000259" key="12">
    <source>
        <dbReference type="PROSITE" id="PS50885"/>
    </source>
</evidence>
<protein>
    <recommendedName>
        <fullName evidence="3">histidine kinase</fullName>
        <ecNumber evidence="3">2.7.13.3</ecNumber>
    </recommendedName>
</protein>
<dbReference type="InterPro" id="IPR036890">
    <property type="entry name" value="HATPase_C_sf"/>
</dbReference>
<dbReference type="SUPFAM" id="SSF55874">
    <property type="entry name" value="ATPase domain of HSP90 chaperone/DNA topoisomerase II/histidine kinase"/>
    <property type="match status" value="1"/>
</dbReference>
<keyword evidence="4" id="KW-0597">Phosphoprotein</keyword>
<dbReference type="AlphaFoldDB" id="A0A1H3QJI9"/>
<dbReference type="FunFam" id="1.10.287.130:FF:000001">
    <property type="entry name" value="Two-component sensor histidine kinase"/>
    <property type="match status" value="1"/>
</dbReference>
<dbReference type="PROSITE" id="PS50885">
    <property type="entry name" value="HAMP"/>
    <property type="match status" value="1"/>
</dbReference>
<dbReference type="FunFam" id="3.30.565.10:FF:000006">
    <property type="entry name" value="Sensor histidine kinase WalK"/>
    <property type="match status" value="1"/>
</dbReference>
<proteinExistence type="predicted"/>
<dbReference type="InterPro" id="IPR036097">
    <property type="entry name" value="HisK_dim/P_sf"/>
</dbReference>
<evidence type="ECO:0000259" key="11">
    <source>
        <dbReference type="PROSITE" id="PS50113"/>
    </source>
</evidence>
<feature type="domain" description="Histidine kinase" evidence="10">
    <location>
        <begin position="376"/>
        <end position="594"/>
    </location>
</feature>
<feature type="transmembrane region" description="Helical" evidence="9">
    <location>
        <begin position="12"/>
        <end position="32"/>
    </location>
</feature>
<evidence type="ECO:0000256" key="8">
    <source>
        <dbReference type="ARBA" id="ARBA00023136"/>
    </source>
</evidence>
<evidence type="ECO:0000256" key="5">
    <source>
        <dbReference type="ARBA" id="ARBA00022679"/>
    </source>
</evidence>
<dbReference type="InterPro" id="IPR005467">
    <property type="entry name" value="His_kinase_dom"/>
</dbReference>
<dbReference type="Gene3D" id="1.10.8.500">
    <property type="entry name" value="HAMP domain in histidine kinase"/>
    <property type="match status" value="1"/>
</dbReference>
<dbReference type="CDD" id="cd00082">
    <property type="entry name" value="HisKA"/>
    <property type="match status" value="1"/>
</dbReference>
<dbReference type="EC" id="2.7.13.3" evidence="3"/>
<dbReference type="GO" id="GO:0005886">
    <property type="term" value="C:plasma membrane"/>
    <property type="evidence" value="ECO:0007669"/>
    <property type="project" value="TreeGrafter"/>
</dbReference>
<dbReference type="GO" id="GO:0000155">
    <property type="term" value="F:phosphorelay sensor kinase activity"/>
    <property type="evidence" value="ECO:0007669"/>
    <property type="project" value="InterPro"/>
</dbReference>
<dbReference type="CDD" id="cd00130">
    <property type="entry name" value="PAS"/>
    <property type="match status" value="1"/>
</dbReference>
<dbReference type="Gene3D" id="1.10.287.130">
    <property type="match status" value="1"/>
</dbReference>
<dbReference type="GO" id="GO:0004721">
    <property type="term" value="F:phosphoprotein phosphatase activity"/>
    <property type="evidence" value="ECO:0007669"/>
    <property type="project" value="TreeGrafter"/>
</dbReference>
<comment type="subcellular location">
    <subcellularLocation>
        <location evidence="2">Membrane</location>
    </subcellularLocation>
</comment>
<gene>
    <name evidence="13" type="ORF">SAMN05192546_109108</name>
</gene>
<keyword evidence="8 9" id="KW-0472">Membrane</keyword>
<dbReference type="Pfam" id="PF13426">
    <property type="entry name" value="PAS_9"/>
    <property type="match status" value="1"/>
</dbReference>
<dbReference type="CDD" id="cd00075">
    <property type="entry name" value="HATPase"/>
    <property type="match status" value="1"/>
</dbReference>
<dbReference type="OrthoDB" id="9813151at2"/>